<evidence type="ECO:0000313" key="5">
    <source>
        <dbReference type="Proteomes" id="UP000823775"/>
    </source>
</evidence>
<dbReference type="PRINTS" id="PR00019">
    <property type="entry name" value="LEURICHRPT"/>
</dbReference>
<dbReference type="PANTHER" id="PTHR46662:SF104">
    <property type="entry name" value="GPI-ANCHORED ADHESIN-LIKE PROTEIN PGA55-RELATED"/>
    <property type="match status" value="1"/>
</dbReference>
<evidence type="ECO:0000313" key="4">
    <source>
        <dbReference type="EMBL" id="MCD9643853.1"/>
    </source>
</evidence>
<evidence type="ECO:0000256" key="2">
    <source>
        <dbReference type="SAM" id="Phobius"/>
    </source>
</evidence>
<keyword evidence="1" id="KW-0677">Repeat</keyword>
<dbReference type="InterPro" id="IPR032675">
    <property type="entry name" value="LRR_dom_sf"/>
</dbReference>
<evidence type="ECO:0000259" key="3">
    <source>
        <dbReference type="Pfam" id="PF23598"/>
    </source>
</evidence>
<feature type="transmembrane region" description="Helical" evidence="2">
    <location>
        <begin position="38"/>
        <end position="55"/>
    </location>
</feature>
<accession>A0ABS8VCD3</accession>
<keyword evidence="2" id="KW-0812">Transmembrane</keyword>
<protein>
    <recommendedName>
        <fullName evidence="3">Disease resistance R13L4/SHOC-2-like LRR domain-containing protein</fullName>
    </recommendedName>
</protein>
<dbReference type="PANTHER" id="PTHR46662">
    <property type="entry name" value="DI-GLUCOSE BINDING PROTEIN WITH LEUCINE-RICH REPEAT DOMAIN-CONTAINING PROTEIN"/>
    <property type="match status" value="1"/>
</dbReference>
<dbReference type="EMBL" id="JACEIK010004017">
    <property type="protein sequence ID" value="MCD9643853.1"/>
    <property type="molecule type" value="Genomic_DNA"/>
</dbReference>
<keyword evidence="5" id="KW-1185">Reference proteome</keyword>
<sequence length="505" mass="56764">MTKFFFFFYFQHFVNSFPRFYFYFWLQRVMGGFKNSRFCVLVIFFLLHFGVWCNGDTENMGAPMEKNEINSLYSAIQGFVGKWWNGSDLYPDPCGWTPIQGVSCDLFDGFWYVTDLNIGPIHDNSLSCAPNVEFSSNLFTLKHLKSLSFFNCFASPRHRPTSISTESWEFLAGSLESLEFRSNPGLIGQIPTTFGRLRKLQSLVLVENGLSGELPANLGDLVNLRRLVLAGNKLSGKIPDSFGGFTQLLICDLSRNTLSGVLPKALFEGLVSLLKLDLSLNHLQGKIPEEISNLKNLTLLDLSDNKLSGGLTKSLQEMTSLEELVLSKNPMGGFLEVLDWQNMRKLTVLDLSNMNLTGGIPGSIADLKKLRFLGLNDNKLTGQIPKSLENLPNASAIYLYGNNLTGELQFSEWFYGKMGRRFGAYRNPNLCYPFGLMSTSHVPFGVEPCQQELNFTIDLEAKSKLVNGNFVIDQNSHSSMGSLDDYGIWRSFLVQLFMVILLLLN</sequence>
<feature type="transmembrane region" description="Helical" evidence="2">
    <location>
        <begin position="6"/>
        <end position="26"/>
    </location>
</feature>
<dbReference type="SUPFAM" id="SSF52058">
    <property type="entry name" value="L domain-like"/>
    <property type="match status" value="1"/>
</dbReference>
<name>A0ABS8VCD3_DATST</name>
<keyword evidence="2" id="KW-0472">Membrane</keyword>
<organism evidence="4 5">
    <name type="scientific">Datura stramonium</name>
    <name type="common">Jimsonweed</name>
    <name type="synonym">Common thornapple</name>
    <dbReference type="NCBI Taxonomy" id="4076"/>
    <lineage>
        <taxon>Eukaryota</taxon>
        <taxon>Viridiplantae</taxon>
        <taxon>Streptophyta</taxon>
        <taxon>Embryophyta</taxon>
        <taxon>Tracheophyta</taxon>
        <taxon>Spermatophyta</taxon>
        <taxon>Magnoliopsida</taxon>
        <taxon>eudicotyledons</taxon>
        <taxon>Gunneridae</taxon>
        <taxon>Pentapetalae</taxon>
        <taxon>asterids</taxon>
        <taxon>lamiids</taxon>
        <taxon>Solanales</taxon>
        <taxon>Solanaceae</taxon>
        <taxon>Solanoideae</taxon>
        <taxon>Datureae</taxon>
        <taxon>Datura</taxon>
    </lineage>
</organism>
<feature type="domain" description="Disease resistance R13L4/SHOC-2-like LRR" evidence="3">
    <location>
        <begin position="194"/>
        <end position="409"/>
    </location>
</feature>
<reference evidence="4 5" key="1">
    <citation type="journal article" date="2021" name="BMC Genomics">
        <title>Datura genome reveals duplications of psychoactive alkaloid biosynthetic genes and high mutation rate following tissue culture.</title>
        <authorList>
            <person name="Rajewski A."/>
            <person name="Carter-House D."/>
            <person name="Stajich J."/>
            <person name="Litt A."/>
        </authorList>
    </citation>
    <scope>NUCLEOTIDE SEQUENCE [LARGE SCALE GENOMIC DNA]</scope>
    <source>
        <strain evidence="4">AR-01</strain>
    </source>
</reference>
<gene>
    <name evidence="4" type="ORF">HAX54_031705</name>
</gene>
<comment type="caution">
    <text evidence="4">The sequence shown here is derived from an EMBL/GenBank/DDBJ whole genome shotgun (WGS) entry which is preliminary data.</text>
</comment>
<dbReference type="Gene3D" id="3.80.10.10">
    <property type="entry name" value="Ribonuclease Inhibitor"/>
    <property type="match status" value="3"/>
</dbReference>
<dbReference type="Proteomes" id="UP000823775">
    <property type="component" value="Unassembled WGS sequence"/>
</dbReference>
<proteinExistence type="predicted"/>
<dbReference type="Pfam" id="PF23598">
    <property type="entry name" value="LRR_14"/>
    <property type="match status" value="1"/>
</dbReference>
<evidence type="ECO:0000256" key="1">
    <source>
        <dbReference type="ARBA" id="ARBA00022737"/>
    </source>
</evidence>
<dbReference type="InterPro" id="IPR055414">
    <property type="entry name" value="LRR_R13L4/SHOC2-like"/>
</dbReference>
<keyword evidence="2" id="KW-1133">Transmembrane helix</keyword>